<organism evidence="5 6">
    <name type="scientific">Roseateles chitinivorans</name>
    <dbReference type="NCBI Taxonomy" id="2917965"/>
    <lineage>
        <taxon>Bacteria</taxon>
        <taxon>Pseudomonadati</taxon>
        <taxon>Pseudomonadota</taxon>
        <taxon>Betaproteobacteria</taxon>
        <taxon>Burkholderiales</taxon>
        <taxon>Sphaerotilaceae</taxon>
        <taxon>Roseateles</taxon>
    </lineage>
</organism>
<dbReference type="Gene3D" id="3.90.1150.10">
    <property type="entry name" value="Aspartate Aminotransferase, domain 1"/>
    <property type="match status" value="1"/>
</dbReference>
<evidence type="ECO:0000256" key="3">
    <source>
        <dbReference type="RuleBase" id="RU003560"/>
    </source>
</evidence>
<dbReference type="AlphaFoldDB" id="A0A2G9C8Q9"/>
<dbReference type="PROSITE" id="PS00600">
    <property type="entry name" value="AA_TRANSFER_CLASS_3"/>
    <property type="match status" value="1"/>
</dbReference>
<keyword evidence="5" id="KW-0032">Aminotransferase</keyword>
<feature type="compositionally biased region" description="Low complexity" evidence="4">
    <location>
        <begin position="1"/>
        <end position="35"/>
    </location>
</feature>
<feature type="region of interest" description="Disordered" evidence="4">
    <location>
        <begin position="1"/>
        <end position="46"/>
    </location>
</feature>
<evidence type="ECO:0000313" key="5">
    <source>
        <dbReference type="EMBL" id="PIM52793.1"/>
    </source>
</evidence>
<dbReference type="EMBL" id="PEOG01000031">
    <property type="protein sequence ID" value="PIM52793.1"/>
    <property type="molecule type" value="Genomic_DNA"/>
</dbReference>
<accession>A0A2G9C8Q9</accession>
<name>A0A2G9C8Q9_9BURK</name>
<comment type="similarity">
    <text evidence="3">Belongs to the class-III pyridoxal-phosphate-dependent aminotransferase family.</text>
</comment>
<proteinExistence type="inferred from homology"/>
<dbReference type="InterPro" id="IPR049704">
    <property type="entry name" value="Aminotrans_3_PPA_site"/>
</dbReference>
<keyword evidence="2 3" id="KW-0663">Pyridoxal phosphate</keyword>
<dbReference type="InterPro" id="IPR015424">
    <property type="entry name" value="PyrdxlP-dep_Trfase"/>
</dbReference>
<dbReference type="Gene3D" id="3.40.640.10">
    <property type="entry name" value="Type I PLP-dependent aspartate aminotransferase-like (Major domain)"/>
    <property type="match status" value="1"/>
</dbReference>
<evidence type="ECO:0000256" key="1">
    <source>
        <dbReference type="ARBA" id="ARBA00001933"/>
    </source>
</evidence>
<dbReference type="PANTHER" id="PTHR43713:SF3">
    <property type="entry name" value="GLUTAMATE-1-SEMIALDEHYDE 2,1-AMINOMUTASE 1, CHLOROPLASTIC-RELATED"/>
    <property type="match status" value="1"/>
</dbReference>
<dbReference type="PANTHER" id="PTHR43713">
    <property type="entry name" value="GLUTAMATE-1-SEMIALDEHYDE 2,1-AMINOMUTASE"/>
    <property type="match status" value="1"/>
</dbReference>
<evidence type="ECO:0000256" key="2">
    <source>
        <dbReference type="ARBA" id="ARBA00022898"/>
    </source>
</evidence>
<dbReference type="InterPro" id="IPR005814">
    <property type="entry name" value="Aminotrans_3"/>
</dbReference>
<dbReference type="InterPro" id="IPR015421">
    <property type="entry name" value="PyrdxlP-dep_Trfase_major"/>
</dbReference>
<comment type="caution">
    <text evidence="5">The sequence shown here is derived from an EMBL/GenBank/DDBJ whole genome shotgun (WGS) entry which is preliminary data.</text>
</comment>
<sequence length="528" mass="56476">MSSLASSPPSSSSASSSSSLPPSPTSPSASPSLATDGSAKNAAESDHATLSAVPAWPDTHALYERFAALVNQPMRPIRPDAMPKVLRWFDEHCAGSKRLAERAATVIPGGVQHNLAFNHPFPLAIAQARGAHLTDVDGNRYIDFLQAGGPTLLGSNPPAVREAVQALLEDCGPVTGLLHAYEVQLAERVCRHMPGVEMLRMLGSGTEAVMGAVRLARTFTRRQRVIKIGGAYHGWSDQLVYGMRLPKTGRMEATGIPRGATAHTQECLPNDPEALRRLLRWNRLRGGTAAVLLEPFGPESGTRPVHREFNAQVRALCDEFGALLIFDEVVTGFRAGLGGAQAYFGVTPDLTVLGKCLTGGYPMAGAIGGKREIMMSLVGGIGTTSRRAFVGGTLSANPLSCVAGYHALLEAERTNAPGVAARAGERLRRGLEEIIGRRGLPYVAYNIGSIVHLQTSGVLLLDTSSLWKLFRLKDEARRRKHMMEEMGAAFTAHGLISVAGSRLYTSLADTDEVIDDALNRFDDVMALT</sequence>
<evidence type="ECO:0000313" key="6">
    <source>
        <dbReference type="Proteomes" id="UP000231501"/>
    </source>
</evidence>
<dbReference type="OrthoDB" id="9801052at2"/>
<dbReference type="Proteomes" id="UP000231501">
    <property type="component" value="Unassembled WGS sequence"/>
</dbReference>
<reference evidence="5 6" key="1">
    <citation type="submission" date="2017-11" db="EMBL/GenBank/DDBJ databases">
        <title>Draft genome sequence of Mitsuaria sp. HWN-4.</title>
        <authorList>
            <person name="Gundlapally S.R."/>
        </authorList>
    </citation>
    <scope>NUCLEOTIDE SEQUENCE [LARGE SCALE GENOMIC DNA]</scope>
    <source>
        <strain evidence="5 6">HWN-4</strain>
    </source>
</reference>
<dbReference type="InterPro" id="IPR015422">
    <property type="entry name" value="PyrdxlP-dep_Trfase_small"/>
</dbReference>
<dbReference type="SUPFAM" id="SSF53383">
    <property type="entry name" value="PLP-dependent transferases"/>
    <property type="match status" value="1"/>
</dbReference>
<protein>
    <submittedName>
        <fullName evidence="5">Aspartate aminotransferase family protein</fullName>
    </submittedName>
</protein>
<dbReference type="GO" id="GO:0030170">
    <property type="term" value="F:pyridoxal phosphate binding"/>
    <property type="evidence" value="ECO:0007669"/>
    <property type="project" value="InterPro"/>
</dbReference>
<dbReference type="GO" id="GO:0008483">
    <property type="term" value="F:transaminase activity"/>
    <property type="evidence" value="ECO:0007669"/>
    <property type="project" value="UniProtKB-KW"/>
</dbReference>
<gene>
    <name evidence="5" type="ORF">CS062_12965</name>
</gene>
<comment type="cofactor">
    <cofactor evidence="1">
        <name>pyridoxal 5'-phosphate</name>
        <dbReference type="ChEBI" id="CHEBI:597326"/>
    </cofactor>
</comment>
<dbReference type="Pfam" id="PF00202">
    <property type="entry name" value="Aminotran_3"/>
    <property type="match status" value="1"/>
</dbReference>
<keyword evidence="5" id="KW-0808">Transferase</keyword>
<keyword evidence="6" id="KW-1185">Reference proteome</keyword>
<evidence type="ECO:0000256" key="4">
    <source>
        <dbReference type="SAM" id="MobiDB-lite"/>
    </source>
</evidence>